<dbReference type="STRING" id="68775.A0A5C3LJZ2"/>
<organism evidence="2 3">
    <name type="scientific">Crucibulum laeve</name>
    <dbReference type="NCBI Taxonomy" id="68775"/>
    <lineage>
        <taxon>Eukaryota</taxon>
        <taxon>Fungi</taxon>
        <taxon>Dikarya</taxon>
        <taxon>Basidiomycota</taxon>
        <taxon>Agaricomycotina</taxon>
        <taxon>Agaricomycetes</taxon>
        <taxon>Agaricomycetidae</taxon>
        <taxon>Agaricales</taxon>
        <taxon>Agaricineae</taxon>
        <taxon>Nidulariaceae</taxon>
        <taxon>Crucibulum</taxon>
    </lineage>
</organism>
<name>A0A5C3LJZ2_9AGAR</name>
<dbReference type="GO" id="GO:0004045">
    <property type="term" value="F:peptidyl-tRNA hydrolase activity"/>
    <property type="evidence" value="ECO:0007669"/>
    <property type="project" value="TreeGrafter"/>
</dbReference>
<keyword evidence="3" id="KW-1185">Reference proteome</keyword>
<dbReference type="Pfam" id="PF00472">
    <property type="entry name" value="RF-1"/>
    <property type="match status" value="1"/>
</dbReference>
<dbReference type="PANTHER" id="PTHR11075:SF54">
    <property type="entry name" value="LARGE RIBOSOMAL SUBUNIT PROTEIN ML62"/>
    <property type="match status" value="1"/>
</dbReference>
<dbReference type="GO" id="GO:0070126">
    <property type="term" value="P:mitochondrial translational termination"/>
    <property type="evidence" value="ECO:0007669"/>
    <property type="project" value="TreeGrafter"/>
</dbReference>
<dbReference type="AlphaFoldDB" id="A0A5C3LJZ2"/>
<accession>A0A5C3LJZ2</accession>
<dbReference type="EMBL" id="ML213648">
    <property type="protein sequence ID" value="TFK33434.1"/>
    <property type="molecule type" value="Genomic_DNA"/>
</dbReference>
<dbReference type="OrthoDB" id="270639at2759"/>
<dbReference type="InterPro" id="IPR000352">
    <property type="entry name" value="Pep_chain_release_fac_I"/>
</dbReference>
<evidence type="ECO:0000313" key="2">
    <source>
        <dbReference type="EMBL" id="TFK33434.1"/>
    </source>
</evidence>
<proteinExistence type="predicted"/>
<feature type="domain" description="Prokaryotic-type class I peptide chain release factors" evidence="1">
    <location>
        <begin position="87"/>
        <end position="217"/>
    </location>
</feature>
<dbReference type="GO" id="GO:0016150">
    <property type="term" value="F:translation release factor activity, codon nonspecific"/>
    <property type="evidence" value="ECO:0007669"/>
    <property type="project" value="TreeGrafter"/>
</dbReference>
<dbReference type="SUPFAM" id="SSF110916">
    <property type="entry name" value="Peptidyl-tRNA hydrolase domain-like"/>
    <property type="match status" value="1"/>
</dbReference>
<dbReference type="GO" id="GO:0005762">
    <property type="term" value="C:mitochondrial large ribosomal subunit"/>
    <property type="evidence" value="ECO:0007669"/>
    <property type="project" value="TreeGrafter"/>
</dbReference>
<evidence type="ECO:0000259" key="1">
    <source>
        <dbReference type="Pfam" id="PF00472"/>
    </source>
</evidence>
<sequence>MYRKLFLVFQKHHALYVNSVSDAGFLAARTQRIQLIPQRNRALQEGYTRFYASSASTLPKPPPLPALGTPEETALARAWIDKFRRETIPKGAVELSFSRSSGPGGQNVNKVNTKATIRCPLNSAWIPMWAREGLKKDPHYVANTHSLLLTSTVHRSQSQNVNDCLSKLHTLILTTASRSIKNEATPEQKKRVEGLIKADNARMRAEKAYRSEVKRARGGGRGDW</sequence>
<gene>
    <name evidence="2" type="ORF">BDQ12DRAFT_410190</name>
</gene>
<dbReference type="InterPro" id="IPR052104">
    <property type="entry name" value="Mito_Release_Factor_mL62"/>
</dbReference>
<dbReference type="PANTHER" id="PTHR11075">
    <property type="entry name" value="PEPTIDE CHAIN RELEASE FACTOR"/>
    <property type="match status" value="1"/>
</dbReference>
<reference evidence="2 3" key="1">
    <citation type="journal article" date="2019" name="Nat. Ecol. Evol.">
        <title>Megaphylogeny resolves global patterns of mushroom evolution.</title>
        <authorList>
            <person name="Varga T."/>
            <person name="Krizsan K."/>
            <person name="Foldi C."/>
            <person name="Dima B."/>
            <person name="Sanchez-Garcia M."/>
            <person name="Sanchez-Ramirez S."/>
            <person name="Szollosi G.J."/>
            <person name="Szarkandi J.G."/>
            <person name="Papp V."/>
            <person name="Albert L."/>
            <person name="Andreopoulos W."/>
            <person name="Angelini C."/>
            <person name="Antonin V."/>
            <person name="Barry K.W."/>
            <person name="Bougher N.L."/>
            <person name="Buchanan P."/>
            <person name="Buyck B."/>
            <person name="Bense V."/>
            <person name="Catcheside P."/>
            <person name="Chovatia M."/>
            <person name="Cooper J."/>
            <person name="Damon W."/>
            <person name="Desjardin D."/>
            <person name="Finy P."/>
            <person name="Geml J."/>
            <person name="Haridas S."/>
            <person name="Hughes K."/>
            <person name="Justo A."/>
            <person name="Karasinski D."/>
            <person name="Kautmanova I."/>
            <person name="Kiss B."/>
            <person name="Kocsube S."/>
            <person name="Kotiranta H."/>
            <person name="LaButti K.M."/>
            <person name="Lechner B.E."/>
            <person name="Liimatainen K."/>
            <person name="Lipzen A."/>
            <person name="Lukacs Z."/>
            <person name="Mihaltcheva S."/>
            <person name="Morgado L.N."/>
            <person name="Niskanen T."/>
            <person name="Noordeloos M.E."/>
            <person name="Ohm R.A."/>
            <person name="Ortiz-Santana B."/>
            <person name="Ovrebo C."/>
            <person name="Racz N."/>
            <person name="Riley R."/>
            <person name="Savchenko A."/>
            <person name="Shiryaev A."/>
            <person name="Soop K."/>
            <person name="Spirin V."/>
            <person name="Szebenyi C."/>
            <person name="Tomsovsky M."/>
            <person name="Tulloss R.E."/>
            <person name="Uehling J."/>
            <person name="Grigoriev I.V."/>
            <person name="Vagvolgyi C."/>
            <person name="Papp T."/>
            <person name="Martin F.M."/>
            <person name="Miettinen O."/>
            <person name="Hibbett D.S."/>
            <person name="Nagy L.G."/>
        </authorList>
    </citation>
    <scope>NUCLEOTIDE SEQUENCE [LARGE SCALE GENOMIC DNA]</scope>
    <source>
        <strain evidence="2 3">CBS 166.37</strain>
    </source>
</reference>
<dbReference type="Proteomes" id="UP000308652">
    <property type="component" value="Unassembled WGS sequence"/>
</dbReference>
<evidence type="ECO:0000313" key="3">
    <source>
        <dbReference type="Proteomes" id="UP000308652"/>
    </source>
</evidence>
<dbReference type="Gene3D" id="3.30.160.20">
    <property type="match status" value="1"/>
</dbReference>
<protein>
    <recommendedName>
        <fullName evidence="1">Prokaryotic-type class I peptide chain release factors domain-containing protein</fullName>
    </recommendedName>
</protein>